<evidence type="ECO:0000313" key="1">
    <source>
        <dbReference type="EMBL" id="GBP01423.1"/>
    </source>
</evidence>
<sequence>MVLSIKRDMACGPLQGRMALRGNDKVAYRYSKAVFSLEDSCRYDAPLNWVQPSPKFSNDGNSETTFSSLSFSSADKACGFFILYGINVNSFNYGYNMGAIANLRQNLGQDKLPA</sequence>
<gene>
    <name evidence="1" type="ORF">EVAR_101030_1</name>
</gene>
<accession>A0A4C1SGX6</accession>
<dbReference type="AlphaFoldDB" id="A0A4C1SGX6"/>
<reference evidence="1 2" key="1">
    <citation type="journal article" date="2019" name="Commun. Biol.">
        <title>The bagworm genome reveals a unique fibroin gene that provides high tensile strength.</title>
        <authorList>
            <person name="Kono N."/>
            <person name="Nakamura H."/>
            <person name="Ohtoshi R."/>
            <person name="Tomita M."/>
            <person name="Numata K."/>
            <person name="Arakawa K."/>
        </authorList>
    </citation>
    <scope>NUCLEOTIDE SEQUENCE [LARGE SCALE GENOMIC DNA]</scope>
</reference>
<organism evidence="1 2">
    <name type="scientific">Eumeta variegata</name>
    <name type="common">Bagworm moth</name>
    <name type="synonym">Eumeta japonica</name>
    <dbReference type="NCBI Taxonomy" id="151549"/>
    <lineage>
        <taxon>Eukaryota</taxon>
        <taxon>Metazoa</taxon>
        <taxon>Ecdysozoa</taxon>
        <taxon>Arthropoda</taxon>
        <taxon>Hexapoda</taxon>
        <taxon>Insecta</taxon>
        <taxon>Pterygota</taxon>
        <taxon>Neoptera</taxon>
        <taxon>Endopterygota</taxon>
        <taxon>Lepidoptera</taxon>
        <taxon>Glossata</taxon>
        <taxon>Ditrysia</taxon>
        <taxon>Tineoidea</taxon>
        <taxon>Psychidae</taxon>
        <taxon>Oiketicinae</taxon>
        <taxon>Eumeta</taxon>
    </lineage>
</organism>
<proteinExistence type="predicted"/>
<dbReference type="Proteomes" id="UP000299102">
    <property type="component" value="Unassembled WGS sequence"/>
</dbReference>
<dbReference type="EMBL" id="BGZK01006936">
    <property type="protein sequence ID" value="GBP01423.1"/>
    <property type="molecule type" value="Genomic_DNA"/>
</dbReference>
<keyword evidence="2" id="KW-1185">Reference proteome</keyword>
<evidence type="ECO:0000313" key="2">
    <source>
        <dbReference type="Proteomes" id="UP000299102"/>
    </source>
</evidence>
<protein>
    <submittedName>
        <fullName evidence="1">Uncharacterized protein</fullName>
    </submittedName>
</protein>
<comment type="caution">
    <text evidence="1">The sequence shown here is derived from an EMBL/GenBank/DDBJ whole genome shotgun (WGS) entry which is preliminary data.</text>
</comment>
<name>A0A4C1SGX6_EUMVA</name>